<evidence type="ECO:0000256" key="3">
    <source>
        <dbReference type="ARBA" id="ARBA00022827"/>
    </source>
</evidence>
<dbReference type="RefSeq" id="XP_062738691.1">
    <property type="nucleotide sequence ID" value="XM_062872096.1"/>
</dbReference>
<dbReference type="Gene3D" id="3.50.50.60">
    <property type="entry name" value="FAD/NAD(P)-binding domain"/>
    <property type="match status" value="2"/>
</dbReference>
<evidence type="ECO:0000256" key="4">
    <source>
        <dbReference type="SAM" id="Phobius"/>
    </source>
</evidence>
<dbReference type="SUPFAM" id="SSF51905">
    <property type="entry name" value="FAD/NAD(P)-binding domain"/>
    <property type="match status" value="1"/>
</dbReference>
<feature type="transmembrane region" description="Helical" evidence="4">
    <location>
        <begin position="116"/>
        <end position="140"/>
    </location>
</feature>
<evidence type="ECO:0000313" key="8">
    <source>
        <dbReference type="Proteomes" id="UP001322138"/>
    </source>
</evidence>
<evidence type="ECO:0000256" key="2">
    <source>
        <dbReference type="ARBA" id="ARBA00022630"/>
    </source>
</evidence>
<dbReference type="Pfam" id="PF20684">
    <property type="entry name" value="Fung_rhodopsin"/>
    <property type="match status" value="1"/>
</dbReference>
<dbReference type="PANTHER" id="PTHR43429">
    <property type="entry name" value="PYRIDINE NUCLEOTIDE-DISULFIDE OXIDOREDUCTASE DOMAIN-CONTAINING"/>
    <property type="match status" value="1"/>
</dbReference>
<keyword evidence="4" id="KW-0812">Transmembrane</keyword>
<evidence type="ECO:0000313" key="7">
    <source>
        <dbReference type="EMBL" id="KAK4649716.1"/>
    </source>
</evidence>
<dbReference type="GeneID" id="87891196"/>
<feature type="transmembrane region" description="Helical" evidence="4">
    <location>
        <begin position="210"/>
        <end position="228"/>
    </location>
</feature>
<feature type="domain" description="Rhodopsin" evidence="6">
    <location>
        <begin position="104"/>
        <end position="262"/>
    </location>
</feature>
<keyword evidence="4" id="KW-1133">Transmembrane helix</keyword>
<accession>A0ABR0G1U5</accession>
<dbReference type="EMBL" id="JAFFGZ010000001">
    <property type="protein sequence ID" value="KAK4649716.1"/>
    <property type="molecule type" value="Genomic_DNA"/>
</dbReference>
<evidence type="ECO:0008006" key="9">
    <source>
        <dbReference type="Google" id="ProtNLM"/>
    </source>
</evidence>
<dbReference type="InterPro" id="IPR050260">
    <property type="entry name" value="FAD-bd_OxRdtase"/>
</dbReference>
<feature type="transmembrane region" description="Helical" evidence="4">
    <location>
        <begin position="179"/>
        <end position="198"/>
    </location>
</feature>
<dbReference type="InterPro" id="IPR023753">
    <property type="entry name" value="FAD/NAD-binding_dom"/>
</dbReference>
<evidence type="ECO:0000259" key="5">
    <source>
        <dbReference type="Pfam" id="PF07992"/>
    </source>
</evidence>
<name>A0ABR0G1U5_9PEZI</name>
<feature type="domain" description="FAD/NAD(P)-binding" evidence="5">
    <location>
        <begin position="2"/>
        <end position="87"/>
    </location>
</feature>
<sequence length="280" mass="31642">MPYDKLVLALGAEPITPSGIQGGDSKHVFHLTTLGDLDSIKEYIKSHAVRTVAVIGGAFIGLEAAENLRLLGREVSGIERLSHISQRAKGSTHQLLSLSQVSYIRLYTRLRATRRLFWDDTVLILGTIFVVAASALWQWAAPKFWFMLAVGSGTAFPTDLEQFMKDVEITMRVFFVEQVFFFFYSTLAGVKLSLLLFFRRIGWHMTNIRVAWWSVLALVVATQLTSIGDSQWGCLVAMGFDIMTQCTEPPAIRYANLTLRINSVPWMWCLMLRYYLSPSF</sequence>
<evidence type="ECO:0000256" key="1">
    <source>
        <dbReference type="ARBA" id="ARBA00001974"/>
    </source>
</evidence>
<protein>
    <recommendedName>
        <fullName evidence="9">FAD/NAD(P)-binding domain-containing protein</fullName>
    </recommendedName>
</protein>
<dbReference type="InterPro" id="IPR049326">
    <property type="entry name" value="Rhodopsin_dom_fungi"/>
</dbReference>
<keyword evidence="3" id="KW-0274">FAD</keyword>
<gene>
    <name evidence="7" type="ORF">QC761_0024220</name>
</gene>
<keyword evidence="8" id="KW-1185">Reference proteome</keyword>
<dbReference type="Proteomes" id="UP001322138">
    <property type="component" value="Unassembled WGS sequence"/>
</dbReference>
<organism evidence="7 8">
    <name type="scientific">Podospora bellae-mahoneyi</name>
    <dbReference type="NCBI Taxonomy" id="2093777"/>
    <lineage>
        <taxon>Eukaryota</taxon>
        <taxon>Fungi</taxon>
        <taxon>Dikarya</taxon>
        <taxon>Ascomycota</taxon>
        <taxon>Pezizomycotina</taxon>
        <taxon>Sordariomycetes</taxon>
        <taxon>Sordariomycetidae</taxon>
        <taxon>Sordariales</taxon>
        <taxon>Podosporaceae</taxon>
        <taxon>Podospora</taxon>
    </lineage>
</organism>
<evidence type="ECO:0000259" key="6">
    <source>
        <dbReference type="Pfam" id="PF20684"/>
    </source>
</evidence>
<reference evidence="7 8" key="1">
    <citation type="journal article" date="2023" name="bioRxiv">
        <title>High-quality genome assemblies of four members of thePodospora anserinaspecies complex.</title>
        <authorList>
            <person name="Ament-Velasquez S.L."/>
            <person name="Vogan A.A."/>
            <person name="Wallerman O."/>
            <person name="Hartmann F."/>
            <person name="Gautier V."/>
            <person name="Silar P."/>
            <person name="Giraud T."/>
            <person name="Johannesson H."/>
        </authorList>
    </citation>
    <scope>NUCLEOTIDE SEQUENCE [LARGE SCALE GENOMIC DNA]</scope>
    <source>
        <strain evidence="7 8">CBS 112042</strain>
    </source>
</reference>
<comment type="cofactor">
    <cofactor evidence="1">
        <name>FAD</name>
        <dbReference type="ChEBI" id="CHEBI:57692"/>
    </cofactor>
</comment>
<keyword evidence="4" id="KW-0472">Membrane</keyword>
<keyword evidence="2" id="KW-0285">Flavoprotein</keyword>
<comment type="caution">
    <text evidence="7">The sequence shown here is derived from an EMBL/GenBank/DDBJ whole genome shotgun (WGS) entry which is preliminary data.</text>
</comment>
<proteinExistence type="predicted"/>
<dbReference type="InterPro" id="IPR036188">
    <property type="entry name" value="FAD/NAD-bd_sf"/>
</dbReference>
<dbReference type="Pfam" id="PF07992">
    <property type="entry name" value="Pyr_redox_2"/>
    <property type="match status" value="1"/>
</dbReference>